<evidence type="ECO:0000313" key="1">
    <source>
        <dbReference type="EMBL" id="OTG06315.1"/>
    </source>
</evidence>
<evidence type="ECO:0000313" key="2">
    <source>
        <dbReference type="Proteomes" id="UP000215914"/>
    </source>
</evidence>
<name>A0A251T5C6_HELAN</name>
<sequence>MQLEHELKRARQQGMFIAGGVSGDQVERVLPNYMLTQQSDTNEKMRTVLVFFWSRLQIIIEKLQQMIRFGTNNLKTHELTHTSKKVKRKATGFLLEEWRELK</sequence>
<accession>A0A251T5C6</accession>
<dbReference type="Proteomes" id="UP000215914">
    <property type="component" value="Chromosome 12"/>
</dbReference>
<proteinExistence type="predicted"/>
<dbReference type="InParanoid" id="A0A251T5C6"/>
<organism evidence="1 2">
    <name type="scientific">Helianthus annuus</name>
    <name type="common">Common sunflower</name>
    <dbReference type="NCBI Taxonomy" id="4232"/>
    <lineage>
        <taxon>Eukaryota</taxon>
        <taxon>Viridiplantae</taxon>
        <taxon>Streptophyta</taxon>
        <taxon>Embryophyta</taxon>
        <taxon>Tracheophyta</taxon>
        <taxon>Spermatophyta</taxon>
        <taxon>Magnoliopsida</taxon>
        <taxon>eudicotyledons</taxon>
        <taxon>Gunneridae</taxon>
        <taxon>Pentapetalae</taxon>
        <taxon>asterids</taxon>
        <taxon>campanulids</taxon>
        <taxon>Asterales</taxon>
        <taxon>Asteraceae</taxon>
        <taxon>Asteroideae</taxon>
        <taxon>Heliantheae alliance</taxon>
        <taxon>Heliantheae</taxon>
        <taxon>Helianthus</taxon>
    </lineage>
</organism>
<keyword evidence="2" id="KW-1185">Reference proteome</keyword>
<protein>
    <submittedName>
        <fullName evidence="1">Uncharacterized protein</fullName>
    </submittedName>
</protein>
<dbReference type="EMBL" id="CM007901">
    <property type="protein sequence ID" value="OTG06315.1"/>
    <property type="molecule type" value="Genomic_DNA"/>
</dbReference>
<gene>
    <name evidence="1" type="ORF">HannXRQ_Chr12g0383461</name>
</gene>
<reference evidence="2" key="1">
    <citation type="journal article" date="2017" name="Nature">
        <title>The sunflower genome provides insights into oil metabolism, flowering and Asterid evolution.</title>
        <authorList>
            <person name="Badouin H."/>
            <person name="Gouzy J."/>
            <person name="Grassa C.J."/>
            <person name="Murat F."/>
            <person name="Staton S.E."/>
            <person name="Cottret L."/>
            <person name="Lelandais-Briere C."/>
            <person name="Owens G.L."/>
            <person name="Carrere S."/>
            <person name="Mayjonade B."/>
            <person name="Legrand L."/>
            <person name="Gill N."/>
            <person name="Kane N.C."/>
            <person name="Bowers J.E."/>
            <person name="Hubner S."/>
            <person name="Bellec A."/>
            <person name="Berard A."/>
            <person name="Berges H."/>
            <person name="Blanchet N."/>
            <person name="Boniface M.C."/>
            <person name="Brunel D."/>
            <person name="Catrice O."/>
            <person name="Chaidir N."/>
            <person name="Claudel C."/>
            <person name="Donnadieu C."/>
            <person name="Faraut T."/>
            <person name="Fievet G."/>
            <person name="Helmstetter N."/>
            <person name="King M."/>
            <person name="Knapp S.J."/>
            <person name="Lai Z."/>
            <person name="Le Paslier M.C."/>
            <person name="Lippi Y."/>
            <person name="Lorenzon L."/>
            <person name="Mandel J.R."/>
            <person name="Marage G."/>
            <person name="Marchand G."/>
            <person name="Marquand E."/>
            <person name="Bret-Mestries E."/>
            <person name="Morien E."/>
            <person name="Nambeesan S."/>
            <person name="Nguyen T."/>
            <person name="Pegot-Espagnet P."/>
            <person name="Pouilly N."/>
            <person name="Raftis F."/>
            <person name="Sallet E."/>
            <person name="Schiex T."/>
            <person name="Thomas J."/>
            <person name="Vandecasteele C."/>
            <person name="Vares D."/>
            <person name="Vear F."/>
            <person name="Vautrin S."/>
            <person name="Crespi M."/>
            <person name="Mangin B."/>
            <person name="Burke J.M."/>
            <person name="Salse J."/>
            <person name="Munos S."/>
            <person name="Vincourt P."/>
            <person name="Rieseberg L.H."/>
            <person name="Langlade N.B."/>
        </authorList>
    </citation>
    <scope>NUCLEOTIDE SEQUENCE [LARGE SCALE GENOMIC DNA]</scope>
    <source>
        <strain evidence="2">cv. SF193</strain>
    </source>
</reference>
<dbReference type="AlphaFoldDB" id="A0A251T5C6"/>